<feature type="transmembrane region" description="Helical" evidence="1">
    <location>
        <begin position="639"/>
        <end position="661"/>
    </location>
</feature>
<dbReference type="PANTHER" id="PTHR36183">
    <property type="entry name" value="BETA-GLUCURONIDASE"/>
    <property type="match status" value="1"/>
</dbReference>
<dbReference type="Proteomes" id="UP000807353">
    <property type="component" value="Unassembled WGS sequence"/>
</dbReference>
<feature type="signal peptide" evidence="2">
    <location>
        <begin position="1"/>
        <end position="17"/>
    </location>
</feature>
<dbReference type="GO" id="GO:0016787">
    <property type="term" value="F:hydrolase activity"/>
    <property type="evidence" value="ECO:0007669"/>
    <property type="project" value="UniProtKB-KW"/>
</dbReference>
<keyword evidence="1" id="KW-1133">Transmembrane helix</keyword>
<dbReference type="EMBL" id="MU150338">
    <property type="protein sequence ID" value="KAF9458509.1"/>
    <property type="molecule type" value="Genomic_DNA"/>
</dbReference>
<evidence type="ECO:0000256" key="2">
    <source>
        <dbReference type="SAM" id="SignalP"/>
    </source>
</evidence>
<organism evidence="4 5">
    <name type="scientific">Collybia nuda</name>
    <dbReference type="NCBI Taxonomy" id="64659"/>
    <lineage>
        <taxon>Eukaryota</taxon>
        <taxon>Fungi</taxon>
        <taxon>Dikarya</taxon>
        <taxon>Basidiomycota</taxon>
        <taxon>Agaricomycotina</taxon>
        <taxon>Agaricomycetes</taxon>
        <taxon>Agaricomycetidae</taxon>
        <taxon>Agaricales</taxon>
        <taxon>Tricholomatineae</taxon>
        <taxon>Clitocybaceae</taxon>
        <taxon>Collybia</taxon>
    </lineage>
</organism>
<comment type="caution">
    <text evidence="4">The sequence shown here is derived from an EMBL/GenBank/DDBJ whole genome shotgun (WGS) entry which is preliminary data.</text>
</comment>
<protein>
    <submittedName>
        <fullName evidence="4">Glycoside hydrolase family 79 protein</fullName>
    </submittedName>
</protein>
<dbReference type="InterPro" id="IPR031728">
    <property type="entry name" value="GlcAase_C"/>
</dbReference>
<accession>A0A9P5XWT7</accession>
<evidence type="ECO:0000259" key="3">
    <source>
        <dbReference type="Pfam" id="PF16862"/>
    </source>
</evidence>
<name>A0A9P5XWT7_9AGAR</name>
<dbReference type="SUPFAM" id="SSF51445">
    <property type="entry name" value="(Trans)glycosidases"/>
    <property type="match status" value="1"/>
</dbReference>
<evidence type="ECO:0000313" key="4">
    <source>
        <dbReference type="EMBL" id="KAF9458509.1"/>
    </source>
</evidence>
<dbReference type="Gene3D" id="3.20.20.80">
    <property type="entry name" value="Glycosidases"/>
    <property type="match status" value="1"/>
</dbReference>
<keyword evidence="2" id="KW-0732">Signal</keyword>
<gene>
    <name evidence="4" type="ORF">BDZ94DRAFT_1291974</name>
</gene>
<keyword evidence="4" id="KW-0378">Hydrolase</keyword>
<keyword evidence="1" id="KW-0472">Membrane</keyword>
<dbReference type="Pfam" id="PF16862">
    <property type="entry name" value="Glyco_hydro_79C"/>
    <property type="match status" value="1"/>
</dbReference>
<dbReference type="AlphaFoldDB" id="A0A9P5XWT7"/>
<evidence type="ECO:0000256" key="1">
    <source>
        <dbReference type="SAM" id="Phobius"/>
    </source>
</evidence>
<dbReference type="PANTHER" id="PTHR36183:SF2">
    <property type="entry name" value="BETA-GLUCURONIDASE C-TERMINAL DOMAIN-CONTAINING PROTEIN"/>
    <property type="match status" value="1"/>
</dbReference>
<keyword evidence="1" id="KW-0812">Transmembrane</keyword>
<feature type="domain" description="Beta-glucuronidase C-terminal" evidence="3">
    <location>
        <begin position="468"/>
        <end position="571"/>
    </location>
</feature>
<proteinExistence type="predicted"/>
<dbReference type="OrthoDB" id="2796951at2759"/>
<feature type="chain" id="PRO_5040111639" evidence="2">
    <location>
        <begin position="18"/>
        <end position="662"/>
    </location>
</feature>
<dbReference type="InterPro" id="IPR052974">
    <property type="entry name" value="GH79_Enzymes"/>
</dbReference>
<evidence type="ECO:0000313" key="5">
    <source>
        <dbReference type="Proteomes" id="UP000807353"/>
    </source>
</evidence>
<reference evidence="4" key="1">
    <citation type="submission" date="2020-11" db="EMBL/GenBank/DDBJ databases">
        <authorList>
            <consortium name="DOE Joint Genome Institute"/>
            <person name="Ahrendt S."/>
            <person name="Riley R."/>
            <person name="Andreopoulos W."/>
            <person name="Labutti K."/>
            <person name="Pangilinan J."/>
            <person name="Ruiz-Duenas F.J."/>
            <person name="Barrasa J.M."/>
            <person name="Sanchez-Garcia M."/>
            <person name="Camarero S."/>
            <person name="Miyauchi S."/>
            <person name="Serrano A."/>
            <person name="Linde D."/>
            <person name="Babiker R."/>
            <person name="Drula E."/>
            <person name="Ayuso-Fernandez I."/>
            <person name="Pacheco R."/>
            <person name="Padilla G."/>
            <person name="Ferreira P."/>
            <person name="Barriuso J."/>
            <person name="Kellner H."/>
            <person name="Castanera R."/>
            <person name="Alfaro M."/>
            <person name="Ramirez L."/>
            <person name="Pisabarro A.G."/>
            <person name="Kuo A."/>
            <person name="Tritt A."/>
            <person name="Lipzen A."/>
            <person name="He G."/>
            <person name="Yan M."/>
            <person name="Ng V."/>
            <person name="Cullen D."/>
            <person name="Martin F."/>
            <person name="Rosso M.-N."/>
            <person name="Henrissat B."/>
            <person name="Hibbett D."/>
            <person name="Martinez A.T."/>
            <person name="Grigoriev I.V."/>
        </authorList>
    </citation>
    <scope>NUCLEOTIDE SEQUENCE</scope>
    <source>
        <strain evidence="4">CBS 247.69</strain>
    </source>
</reference>
<sequence length="662" mass="71859">MLVRSLWLFSTLCVVAAKVTVYGQIPLGQTRTPDAPEAGATGTPAPPPLLAAYDETILKPPALPQPAPPTDFTLNLPANGANVQDLSIVHHMGAFFGFSIEMSVITQIIGKNSSHIQVPFLNLMANLQQRAGHINIRLGGNTQDFAHMVDHIDNGHSLDKDHSDPSNPTFTPGVTYTVDLFYMMANISSLVNVKWYLGIPFIDTKDWKLQIAEYGQTILGDNLLGLQAGNEPDYYSAPGHDHRPTNYTEMDYYGEFHDLVTAMDANSNIPVKNMLIGPSLASGPWMPEKVLVDTPYLESFADKLYAITMENYPSNNCFVRFKVGSYVDPQETFHEFLTHNAGLNLVRKYRNTSNLARQLGKPFIMFETNSATCGGLPGISDSFGAALWALDYGFTMAATNFSGALLHIGGQNVYYNPFTAPPTNQTAFNQWTVGSIFYSTLIMAEAFGKSNTSQIVDTTGDREFTPSYSIYENGALARVALFNYNDDPTGAYAIKPKITIDGGKVPLQVKVKYFDATSVSVKTNLTWANQTFGNKFEVDGRLKGDLNIVTVDCDQATNVCAIPVKAPGFALVFFTEPTSTTEDAPSVTFETSAYTKAINTITVDPEVLETSNGISGKERAKMGSTSFGSVNAAEGFGKLVPGIYVLVAMISGAGVVLAALIR</sequence>
<dbReference type="InterPro" id="IPR017853">
    <property type="entry name" value="GH"/>
</dbReference>
<keyword evidence="5" id="KW-1185">Reference proteome</keyword>